<dbReference type="AlphaFoldDB" id="A0A417XS14"/>
<dbReference type="GO" id="GO:0003700">
    <property type="term" value="F:DNA-binding transcription factor activity"/>
    <property type="evidence" value="ECO:0007669"/>
    <property type="project" value="TreeGrafter"/>
</dbReference>
<evidence type="ECO:0000259" key="4">
    <source>
        <dbReference type="PROSITE" id="PS50977"/>
    </source>
</evidence>
<dbReference type="InterPro" id="IPR001647">
    <property type="entry name" value="HTH_TetR"/>
</dbReference>
<name>A0A417XS14_9ACTN</name>
<gene>
    <name evidence="5" type="ORF">D0Z08_31480</name>
</gene>
<dbReference type="PRINTS" id="PR00455">
    <property type="entry name" value="HTHTETR"/>
</dbReference>
<dbReference type="Proteomes" id="UP000283644">
    <property type="component" value="Unassembled WGS sequence"/>
</dbReference>
<keyword evidence="1 2" id="KW-0238">DNA-binding</keyword>
<feature type="DNA-binding region" description="H-T-H motif" evidence="2">
    <location>
        <begin position="51"/>
        <end position="70"/>
    </location>
</feature>
<dbReference type="EMBL" id="QXGH01000062">
    <property type="protein sequence ID" value="RHW22417.1"/>
    <property type="molecule type" value="Genomic_DNA"/>
</dbReference>
<evidence type="ECO:0000313" key="6">
    <source>
        <dbReference type="Proteomes" id="UP000283644"/>
    </source>
</evidence>
<dbReference type="GO" id="GO:0000976">
    <property type="term" value="F:transcription cis-regulatory region binding"/>
    <property type="evidence" value="ECO:0007669"/>
    <property type="project" value="TreeGrafter"/>
</dbReference>
<evidence type="ECO:0000256" key="1">
    <source>
        <dbReference type="ARBA" id="ARBA00023125"/>
    </source>
</evidence>
<evidence type="ECO:0000256" key="2">
    <source>
        <dbReference type="PROSITE-ProRule" id="PRU00335"/>
    </source>
</evidence>
<dbReference type="OrthoDB" id="3766519at2"/>
<protein>
    <submittedName>
        <fullName evidence="5">TetR/AcrR family transcriptional regulator</fullName>
    </submittedName>
</protein>
<organism evidence="5 6">
    <name type="scientific">Nocardioides immobilis</name>
    <dbReference type="NCBI Taxonomy" id="2049295"/>
    <lineage>
        <taxon>Bacteria</taxon>
        <taxon>Bacillati</taxon>
        <taxon>Actinomycetota</taxon>
        <taxon>Actinomycetes</taxon>
        <taxon>Propionibacteriales</taxon>
        <taxon>Nocardioidaceae</taxon>
        <taxon>Nocardioides</taxon>
    </lineage>
</organism>
<dbReference type="Pfam" id="PF00440">
    <property type="entry name" value="TetR_N"/>
    <property type="match status" value="1"/>
</dbReference>
<evidence type="ECO:0000256" key="3">
    <source>
        <dbReference type="SAM" id="MobiDB-lite"/>
    </source>
</evidence>
<comment type="caution">
    <text evidence="5">The sequence shown here is derived from an EMBL/GenBank/DDBJ whole genome shotgun (WGS) entry which is preliminary data.</text>
</comment>
<proteinExistence type="predicted"/>
<dbReference type="PROSITE" id="PS01081">
    <property type="entry name" value="HTH_TETR_1"/>
    <property type="match status" value="1"/>
</dbReference>
<dbReference type="PANTHER" id="PTHR30055:SF226">
    <property type="entry name" value="HTH-TYPE TRANSCRIPTIONAL REGULATOR PKSA"/>
    <property type="match status" value="1"/>
</dbReference>
<accession>A0A417XS14</accession>
<reference evidence="5 6" key="1">
    <citation type="submission" date="2018-09" db="EMBL/GenBank/DDBJ databases">
        <title>Genome sequencing of Nocardioides immobilis CCTCC AB 2017083 for comparison to Nocardioides silvaticus.</title>
        <authorList>
            <person name="Li C."/>
            <person name="Wang G."/>
        </authorList>
    </citation>
    <scope>NUCLEOTIDE SEQUENCE [LARGE SCALE GENOMIC DNA]</scope>
    <source>
        <strain evidence="5 6">CCTCC AB 2017083</strain>
    </source>
</reference>
<dbReference type="InterPro" id="IPR023772">
    <property type="entry name" value="DNA-bd_HTH_TetR-type_CS"/>
</dbReference>
<feature type="domain" description="HTH tetR-type" evidence="4">
    <location>
        <begin position="28"/>
        <end position="88"/>
    </location>
</feature>
<dbReference type="PROSITE" id="PS50977">
    <property type="entry name" value="HTH_TETR_2"/>
    <property type="match status" value="1"/>
</dbReference>
<dbReference type="SUPFAM" id="SSF46689">
    <property type="entry name" value="Homeodomain-like"/>
    <property type="match status" value="1"/>
</dbReference>
<dbReference type="PANTHER" id="PTHR30055">
    <property type="entry name" value="HTH-TYPE TRANSCRIPTIONAL REGULATOR RUTR"/>
    <property type="match status" value="1"/>
</dbReference>
<dbReference type="Gene3D" id="1.10.357.10">
    <property type="entry name" value="Tetracycline Repressor, domain 2"/>
    <property type="match status" value="1"/>
</dbReference>
<sequence length="258" mass="28352">MRFVPASRPHGRQGPGRPRARNSGRPDLSPTDQILDAAAALFIDQGYAATTTRAIADRVGVTQPSIYYHFGSKEDILAELLRRIIQRPLEYGEALAGRDDVRAAVRLAALVRCDVHELSSAEHNVGSLFLLPEVRQKRFASFRADRARLQMLYRRLIDACIEEDDLSPLPTVQHAQEESVRSYLADAVFGLVESVISIREDRPVTDRALIEAALQASALRILGYEGGALRVVVEQAELVATDMLPETVTAAAEVPSSL</sequence>
<feature type="region of interest" description="Disordered" evidence="3">
    <location>
        <begin position="1"/>
        <end position="29"/>
    </location>
</feature>
<keyword evidence="6" id="KW-1185">Reference proteome</keyword>
<dbReference type="InterPro" id="IPR050109">
    <property type="entry name" value="HTH-type_TetR-like_transc_reg"/>
</dbReference>
<dbReference type="InterPro" id="IPR009057">
    <property type="entry name" value="Homeodomain-like_sf"/>
</dbReference>
<evidence type="ECO:0000313" key="5">
    <source>
        <dbReference type="EMBL" id="RHW22417.1"/>
    </source>
</evidence>